<proteinExistence type="predicted"/>
<protein>
    <submittedName>
        <fullName evidence="2">FkbM family methyltransferase</fullName>
    </submittedName>
</protein>
<dbReference type="NCBIfam" id="TIGR01444">
    <property type="entry name" value="fkbM_fam"/>
    <property type="match status" value="1"/>
</dbReference>
<dbReference type="Proteomes" id="UP000886829">
    <property type="component" value="Unassembled WGS sequence"/>
</dbReference>
<dbReference type="AlphaFoldDB" id="A0A9D1WE62"/>
<gene>
    <name evidence="2" type="ORF">H9850_08690</name>
</gene>
<dbReference type="InterPro" id="IPR052514">
    <property type="entry name" value="SAM-dependent_MTase"/>
</dbReference>
<dbReference type="SUPFAM" id="SSF53335">
    <property type="entry name" value="S-adenosyl-L-methionine-dependent methyltransferases"/>
    <property type="match status" value="1"/>
</dbReference>
<name>A0A9D1WE62_9GAMM</name>
<dbReference type="EMBL" id="DXEV01000170">
    <property type="protein sequence ID" value="HIX57531.1"/>
    <property type="molecule type" value="Genomic_DNA"/>
</dbReference>
<dbReference type="InterPro" id="IPR029063">
    <property type="entry name" value="SAM-dependent_MTases_sf"/>
</dbReference>
<dbReference type="Gene3D" id="3.40.50.150">
    <property type="entry name" value="Vaccinia Virus protein VP39"/>
    <property type="match status" value="1"/>
</dbReference>
<keyword evidence="2" id="KW-0489">Methyltransferase</keyword>
<dbReference type="PANTHER" id="PTHR34203:SF15">
    <property type="entry name" value="SLL1173 PROTEIN"/>
    <property type="match status" value="1"/>
</dbReference>
<evidence type="ECO:0000313" key="2">
    <source>
        <dbReference type="EMBL" id="HIX57531.1"/>
    </source>
</evidence>
<dbReference type="Pfam" id="PF05050">
    <property type="entry name" value="Methyltransf_21"/>
    <property type="match status" value="1"/>
</dbReference>
<dbReference type="GO" id="GO:0032259">
    <property type="term" value="P:methylation"/>
    <property type="evidence" value="ECO:0007669"/>
    <property type="project" value="UniProtKB-KW"/>
</dbReference>
<sequence>MLGGGGKSNSGQIDLKNQRGRDIAIASQREKLRFKPQMRTADGRDVPLTAEQFGDFVLDHYNFCHFQWVEDFAKYREAHAMGPVLAKLKAGMDEVSCDYVDRSERLHDIARVGGSCLVSDDLLWSPTDKMLLERNLNQVAAGNPPFLQQVNLDWSSSYTNWYGLYDMPAEVLKAVNGKAVFDVGGYIGDTLPILRALFPQSQLLSFEPDEQNFQQLVKLMPDEVAAGTIVPFQQGLADKQGTITLTQHSNGPEAVATMLPGSKGLRTTEVEINTVDAVVKERNLEVGLIKVDVEGFEPQVIQGALETIKSQKPVLVLATYHQPEEYYELKPYLESLNLGYKFRLRRSCFCFPLCDVVLIAYAE</sequence>
<dbReference type="PANTHER" id="PTHR34203">
    <property type="entry name" value="METHYLTRANSFERASE, FKBM FAMILY PROTEIN"/>
    <property type="match status" value="1"/>
</dbReference>
<evidence type="ECO:0000259" key="1">
    <source>
        <dbReference type="Pfam" id="PF05050"/>
    </source>
</evidence>
<reference evidence="2" key="1">
    <citation type="journal article" date="2021" name="PeerJ">
        <title>Extensive microbial diversity within the chicken gut microbiome revealed by metagenomics and culture.</title>
        <authorList>
            <person name="Gilroy R."/>
            <person name="Ravi A."/>
            <person name="Getino M."/>
            <person name="Pursley I."/>
            <person name="Horton D.L."/>
            <person name="Alikhan N.F."/>
            <person name="Baker D."/>
            <person name="Gharbi K."/>
            <person name="Hall N."/>
            <person name="Watson M."/>
            <person name="Adriaenssens E.M."/>
            <person name="Foster-Nyarko E."/>
            <person name="Jarju S."/>
            <person name="Secka A."/>
            <person name="Antonio M."/>
            <person name="Oren A."/>
            <person name="Chaudhuri R.R."/>
            <person name="La Ragione R."/>
            <person name="Hildebrand F."/>
            <person name="Pallen M.J."/>
        </authorList>
    </citation>
    <scope>NUCLEOTIDE SEQUENCE</scope>
    <source>
        <strain evidence="2">USASDec5-558</strain>
    </source>
</reference>
<organism evidence="2 3">
    <name type="scientific">Candidatus Anaerobiospirillum pullistercoris</name>
    <dbReference type="NCBI Taxonomy" id="2838452"/>
    <lineage>
        <taxon>Bacteria</taxon>
        <taxon>Pseudomonadati</taxon>
        <taxon>Pseudomonadota</taxon>
        <taxon>Gammaproteobacteria</taxon>
        <taxon>Aeromonadales</taxon>
        <taxon>Succinivibrionaceae</taxon>
        <taxon>Anaerobiospirillum</taxon>
    </lineage>
</organism>
<feature type="domain" description="Methyltransferase FkbM" evidence="1">
    <location>
        <begin position="182"/>
        <end position="341"/>
    </location>
</feature>
<comment type="caution">
    <text evidence="2">The sequence shown here is derived from an EMBL/GenBank/DDBJ whole genome shotgun (WGS) entry which is preliminary data.</text>
</comment>
<reference evidence="2" key="2">
    <citation type="submission" date="2021-04" db="EMBL/GenBank/DDBJ databases">
        <authorList>
            <person name="Gilroy R."/>
        </authorList>
    </citation>
    <scope>NUCLEOTIDE SEQUENCE</scope>
    <source>
        <strain evidence="2">USASDec5-558</strain>
    </source>
</reference>
<dbReference type="InterPro" id="IPR006342">
    <property type="entry name" value="FkbM_mtfrase"/>
</dbReference>
<dbReference type="GO" id="GO:0008168">
    <property type="term" value="F:methyltransferase activity"/>
    <property type="evidence" value="ECO:0007669"/>
    <property type="project" value="UniProtKB-KW"/>
</dbReference>
<keyword evidence="2" id="KW-0808">Transferase</keyword>
<accession>A0A9D1WE62</accession>
<evidence type="ECO:0000313" key="3">
    <source>
        <dbReference type="Proteomes" id="UP000886829"/>
    </source>
</evidence>